<sequence length="203" mass="21686">MKPLFSTLIVLLLSGCASGTQPPTTISAAIHGIHADLVQAGVVSTSHFQNWNGEQTESFDANIRALQCTQTTSDPVVAIISGPVTMALSGSFTQSGSFSVSTSGAIPVFGLNANASRIHAQQLTLPVQFIPLSALPDTELAREVEYAGELLAQNDDVRHATAARLMTERDALDLHISQQVHGFHVTQCRVPQHAFPFVSTKRL</sequence>
<keyword evidence="1" id="KW-0732">Signal</keyword>
<dbReference type="Proteomes" id="UP000321230">
    <property type="component" value="Unassembled WGS sequence"/>
</dbReference>
<dbReference type="AlphaFoldDB" id="A0A511B535"/>
<dbReference type="OrthoDB" id="7280395at2"/>
<evidence type="ECO:0000313" key="3">
    <source>
        <dbReference type="Proteomes" id="UP000321230"/>
    </source>
</evidence>
<dbReference type="RefSeq" id="WP_146794047.1">
    <property type="nucleotide sequence ID" value="NZ_BARC01000004.1"/>
</dbReference>
<evidence type="ECO:0000256" key="1">
    <source>
        <dbReference type="SAM" id="SignalP"/>
    </source>
</evidence>
<gene>
    <name evidence="2" type="ORF">GWA01_06970</name>
</gene>
<dbReference type="PROSITE" id="PS51257">
    <property type="entry name" value="PROKAR_LIPOPROTEIN"/>
    <property type="match status" value="1"/>
</dbReference>
<feature type="chain" id="PRO_5022231190" description="Lipoprotein" evidence="1">
    <location>
        <begin position="20"/>
        <end position="203"/>
    </location>
</feature>
<evidence type="ECO:0000313" key="2">
    <source>
        <dbReference type="EMBL" id="GEK92927.1"/>
    </source>
</evidence>
<feature type="signal peptide" evidence="1">
    <location>
        <begin position="1"/>
        <end position="19"/>
    </location>
</feature>
<dbReference type="EMBL" id="BJUZ01000001">
    <property type="protein sequence ID" value="GEK92927.1"/>
    <property type="molecule type" value="Genomic_DNA"/>
</dbReference>
<proteinExistence type="predicted"/>
<keyword evidence="3" id="KW-1185">Reference proteome</keyword>
<reference evidence="2 3" key="1">
    <citation type="submission" date="2019-07" db="EMBL/GenBank/DDBJ databases">
        <title>Whole genome shotgun sequence of Gluconobacter wancherniae NBRC 103581.</title>
        <authorList>
            <person name="Hosoyama A."/>
            <person name="Uohara A."/>
            <person name="Ohji S."/>
            <person name="Ichikawa N."/>
        </authorList>
    </citation>
    <scope>NUCLEOTIDE SEQUENCE [LARGE SCALE GENOMIC DNA]</scope>
    <source>
        <strain evidence="2 3">NBRC 103581</strain>
    </source>
</reference>
<comment type="caution">
    <text evidence="2">The sequence shown here is derived from an EMBL/GenBank/DDBJ whole genome shotgun (WGS) entry which is preliminary data.</text>
</comment>
<organism evidence="2 3">
    <name type="scientific">Gluconobacter wancherniae NBRC 103581</name>
    <dbReference type="NCBI Taxonomy" id="656744"/>
    <lineage>
        <taxon>Bacteria</taxon>
        <taxon>Pseudomonadati</taxon>
        <taxon>Pseudomonadota</taxon>
        <taxon>Alphaproteobacteria</taxon>
        <taxon>Acetobacterales</taxon>
        <taxon>Acetobacteraceae</taxon>
        <taxon>Gluconobacter</taxon>
    </lineage>
</organism>
<name>A0A511B535_9PROT</name>
<accession>A0A511B535</accession>
<evidence type="ECO:0008006" key="4">
    <source>
        <dbReference type="Google" id="ProtNLM"/>
    </source>
</evidence>
<protein>
    <recommendedName>
        <fullName evidence="4">Lipoprotein</fullName>
    </recommendedName>
</protein>